<keyword evidence="2" id="KW-0489">Methyltransferase</keyword>
<feature type="active site" evidence="6">
    <location>
        <position position="400"/>
    </location>
</feature>
<evidence type="ECO:0000256" key="6">
    <source>
        <dbReference type="PIRSR" id="PIRSR003085-1"/>
    </source>
</evidence>
<organism evidence="7 8">
    <name type="scientific">Consotaella salsifontis</name>
    <dbReference type="NCBI Taxonomy" id="1365950"/>
    <lineage>
        <taxon>Bacteria</taxon>
        <taxon>Pseudomonadati</taxon>
        <taxon>Pseudomonadota</taxon>
        <taxon>Alphaproteobacteria</taxon>
        <taxon>Hyphomicrobiales</taxon>
        <taxon>Aurantimonadaceae</taxon>
        <taxon>Consotaella</taxon>
    </lineage>
</organism>
<reference evidence="7 8" key="1">
    <citation type="submission" date="2017-02" db="EMBL/GenBank/DDBJ databases">
        <authorList>
            <person name="Peterson S.W."/>
        </authorList>
    </citation>
    <scope>NUCLEOTIDE SEQUENCE [LARGE SCALE GENOMIC DNA]</scope>
    <source>
        <strain evidence="7 8">USBA 369</strain>
    </source>
</reference>
<dbReference type="GO" id="GO:0008168">
    <property type="term" value="F:methyltransferase activity"/>
    <property type="evidence" value="ECO:0007669"/>
    <property type="project" value="UniProtKB-KW"/>
</dbReference>
<dbReference type="Proteomes" id="UP000190135">
    <property type="component" value="Unassembled WGS sequence"/>
</dbReference>
<dbReference type="AlphaFoldDB" id="A0A1T4T4T2"/>
<evidence type="ECO:0000256" key="3">
    <source>
        <dbReference type="ARBA" id="ARBA00022679"/>
    </source>
</evidence>
<dbReference type="CDD" id="cd02440">
    <property type="entry name" value="AdoMet_MTases"/>
    <property type="match status" value="1"/>
</dbReference>
<evidence type="ECO:0000313" key="8">
    <source>
        <dbReference type="Proteomes" id="UP000190135"/>
    </source>
</evidence>
<dbReference type="GO" id="GO:0008610">
    <property type="term" value="P:lipid biosynthetic process"/>
    <property type="evidence" value="ECO:0007669"/>
    <property type="project" value="InterPro"/>
</dbReference>
<dbReference type="PIRSF" id="PIRSF003085">
    <property type="entry name" value="CMAS"/>
    <property type="match status" value="1"/>
</dbReference>
<evidence type="ECO:0000256" key="2">
    <source>
        <dbReference type="ARBA" id="ARBA00022603"/>
    </source>
</evidence>
<dbReference type="SUPFAM" id="SSF53335">
    <property type="entry name" value="S-adenosyl-L-methionine-dependent methyltransferases"/>
    <property type="match status" value="1"/>
</dbReference>
<keyword evidence="5" id="KW-0443">Lipid metabolism</keyword>
<keyword evidence="8" id="KW-1185">Reference proteome</keyword>
<comment type="similarity">
    <text evidence="1">Belongs to the CFA/CMAS family.</text>
</comment>
<evidence type="ECO:0000256" key="5">
    <source>
        <dbReference type="ARBA" id="ARBA00023098"/>
    </source>
</evidence>
<evidence type="ECO:0000313" key="7">
    <source>
        <dbReference type="EMBL" id="SKA35514.1"/>
    </source>
</evidence>
<dbReference type="PANTHER" id="PTHR43667:SF1">
    <property type="entry name" value="CYCLOPROPANE-FATTY-ACYL-PHOSPHOLIPID SYNTHASE"/>
    <property type="match status" value="1"/>
</dbReference>
<gene>
    <name evidence="7" type="ORF">SAMN05428963_11949</name>
</gene>
<accession>A0A1T4T4T2</accession>
<dbReference type="InterPro" id="IPR050723">
    <property type="entry name" value="CFA/CMAS"/>
</dbReference>
<evidence type="ECO:0000256" key="4">
    <source>
        <dbReference type="ARBA" id="ARBA00022691"/>
    </source>
</evidence>
<dbReference type="Pfam" id="PF02353">
    <property type="entry name" value="CMAS"/>
    <property type="match status" value="1"/>
</dbReference>
<dbReference type="STRING" id="1365950.SAMN05428963_11949"/>
<dbReference type="EMBL" id="FUXL01000019">
    <property type="protein sequence ID" value="SKA35514.1"/>
    <property type="molecule type" value="Genomic_DNA"/>
</dbReference>
<evidence type="ECO:0000256" key="1">
    <source>
        <dbReference type="ARBA" id="ARBA00010815"/>
    </source>
</evidence>
<dbReference type="GO" id="GO:0032259">
    <property type="term" value="P:methylation"/>
    <property type="evidence" value="ECO:0007669"/>
    <property type="project" value="UniProtKB-KW"/>
</dbReference>
<dbReference type="PANTHER" id="PTHR43667">
    <property type="entry name" value="CYCLOPROPANE-FATTY-ACYL-PHOSPHOLIPID SYNTHASE"/>
    <property type="match status" value="1"/>
</dbReference>
<proteinExistence type="inferred from homology"/>
<dbReference type="InterPro" id="IPR003333">
    <property type="entry name" value="CMAS"/>
</dbReference>
<dbReference type="InterPro" id="IPR029063">
    <property type="entry name" value="SAM-dependent_MTases_sf"/>
</dbReference>
<keyword evidence="4" id="KW-0949">S-adenosyl-L-methionine</keyword>
<name>A0A1T4T4T2_9HYPH</name>
<sequence>MLAGGVFDEANVDMKAEDRLAKVSEDFVAAIDPGFGVVLWNGSRLGAKAGPALVIDDPAALAWLLLRPSVERAVSLWMTKALRIEGGSLFDIAALRPRMKTRAILKGIDKRSILALMPSLIRLSSQYRSRPSATIAGAEASGSTAEAIRHHYDVSNAFYELFLDERLVYSCAYFDGWHDDLDKAQFDKLEMICRKLRLKPGERLLDIGCGWGALLIHAASRHGIVGHGVTLSQAQFDLASERVRAAGLQDRITLELKPFQALSGPFDKIASIGMFEHVGFAHHDEYFAKVHGLLAPGGLYLHHAIARPAKKTARAFRKKSAEYAALVKLIFPGGELDFIGHSLERLEAHRFEVHDVENWREHYGRTCRLWADRLDARYEEAARLVGEQKLRLWLLYLTGCALAFERGTVMIYQTVASRRFKGPSPLPPTRRDLYEAG</sequence>
<dbReference type="Gene3D" id="3.40.50.150">
    <property type="entry name" value="Vaccinia Virus protein VP39"/>
    <property type="match status" value="1"/>
</dbReference>
<protein>
    <submittedName>
        <fullName evidence="7">Cyclopropane-fatty-acyl-phospholipid synthase</fullName>
    </submittedName>
</protein>
<keyword evidence="3" id="KW-0808">Transferase</keyword>